<proteinExistence type="predicted"/>
<accession>A0A087UZ90</accession>
<feature type="non-terminal residue" evidence="2">
    <location>
        <position position="462"/>
    </location>
</feature>
<gene>
    <name evidence="2" type="ORF">X975_12482</name>
</gene>
<dbReference type="EMBL" id="KK122418">
    <property type="protein sequence ID" value="KFM82679.1"/>
    <property type="molecule type" value="Genomic_DNA"/>
</dbReference>
<evidence type="ECO:0000313" key="3">
    <source>
        <dbReference type="Proteomes" id="UP000054359"/>
    </source>
</evidence>
<name>A0A087UZ90_STEMI</name>
<feature type="compositionally biased region" description="Polar residues" evidence="1">
    <location>
        <begin position="73"/>
        <end position="100"/>
    </location>
</feature>
<evidence type="ECO:0000256" key="1">
    <source>
        <dbReference type="SAM" id="MobiDB-lite"/>
    </source>
</evidence>
<evidence type="ECO:0000313" key="2">
    <source>
        <dbReference type="EMBL" id="KFM82679.1"/>
    </source>
</evidence>
<keyword evidence="3" id="KW-1185">Reference proteome</keyword>
<dbReference type="STRING" id="407821.A0A087UZ90"/>
<reference evidence="2 3" key="1">
    <citation type="submission" date="2013-11" db="EMBL/GenBank/DDBJ databases">
        <title>Genome sequencing of Stegodyphus mimosarum.</title>
        <authorList>
            <person name="Bechsgaard J."/>
        </authorList>
    </citation>
    <scope>NUCLEOTIDE SEQUENCE [LARGE SCALE GENOMIC DNA]</scope>
</reference>
<organism evidence="2 3">
    <name type="scientific">Stegodyphus mimosarum</name>
    <name type="common">African social velvet spider</name>
    <dbReference type="NCBI Taxonomy" id="407821"/>
    <lineage>
        <taxon>Eukaryota</taxon>
        <taxon>Metazoa</taxon>
        <taxon>Ecdysozoa</taxon>
        <taxon>Arthropoda</taxon>
        <taxon>Chelicerata</taxon>
        <taxon>Arachnida</taxon>
        <taxon>Araneae</taxon>
        <taxon>Araneomorphae</taxon>
        <taxon>Entelegynae</taxon>
        <taxon>Eresoidea</taxon>
        <taxon>Eresidae</taxon>
        <taxon>Stegodyphus</taxon>
    </lineage>
</organism>
<sequence>MEAYLPSEVARLVLGYLEEVKCTNTWETFLVESPHLQEYYQLHQQGIKYAANINGKSLLGILQEYRSLINGSSKQSDTQCSCNKTSNPLNSESYATPNKNNRNKFTKFQVNQKIQTQSVVASLKYGQSNVSSSRRLFNASETPHHVNIYKTPKRQMGVHVTALNFGPEAHTVRINDARNCKSTTDKVNFHLYGNNLQNSVSCSVPTVSGSCVSEPEVRICHRTVQTEPLSKSLVDLNAGNHNFQSEQPSASDTVKLNNSENVADGLPAQSNIANTGSSICNTIESSPTCSATESCEELGSSSFEPARPFLTEQLNLESSTKIVSTEDQISIVKQSLVCTSSEVTTCSENVVVTATVENSATPEYIAEPPTYNRAPSTNSPRLILSYDRSQIASLTTPMKDKRCLEEFYSPKRKGFIPRRRLLSESPLPKQVQGNDRTSLAIHEDWPFLDFSCTDTLAQIIAE</sequence>
<dbReference type="Proteomes" id="UP000054359">
    <property type="component" value="Unassembled WGS sequence"/>
</dbReference>
<dbReference type="OrthoDB" id="6287635at2759"/>
<dbReference type="AlphaFoldDB" id="A0A087UZ90"/>
<feature type="region of interest" description="Disordered" evidence="1">
    <location>
        <begin position="73"/>
        <end position="101"/>
    </location>
</feature>
<protein>
    <submittedName>
        <fullName evidence="2">Protein NPAT</fullName>
    </submittedName>
</protein>